<dbReference type="GeneID" id="66070203"/>
<dbReference type="PROSITE" id="PS51186">
    <property type="entry name" value="GNAT"/>
    <property type="match status" value="1"/>
</dbReference>
<evidence type="ECO:0000313" key="4">
    <source>
        <dbReference type="EMBL" id="KAG7099266.1"/>
    </source>
</evidence>
<feature type="domain" description="N-acetyltransferase" evidence="3">
    <location>
        <begin position="85"/>
        <end position="243"/>
    </location>
</feature>
<keyword evidence="2" id="KW-1133">Transmembrane helix</keyword>
<dbReference type="PANTHER" id="PTHR13947:SF37">
    <property type="entry name" value="LD18367P"/>
    <property type="match status" value="1"/>
</dbReference>
<feature type="transmembrane region" description="Helical" evidence="2">
    <location>
        <begin position="68"/>
        <end position="90"/>
    </location>
</feature>
<dbReference type="RefSeq" id="XP_043015736.1">
    <property type="nucleotide sequence ID" value="XM_043147031.1"/>
</dbReference>
<dbReference type="AlphaFoldDB" id="A0A9P8AEV1"/>
<dbReference type="GO" id="GO:0008080">
    <property type="term" value="F:N-acetyltransferase activity"/>
    <property type="evidence" value="ECO:0007669"/>
    <property type="project" value="InterPro"/>
</dbReference>
<dbReference type="Proteomes" id="UP001049176">
    <property type="component" value="Chromosome 1"/>
</dbReference>
<evidence type="ECO:0000313" key="5">
    <source>
        <dbReference type="Proteomes" id="UP001049176"/>
    </source>
</evidence>
<dbReference type="Gene3D" id="3.40.630.30">
    <property type="match status" value="1"/>
</dbReference>
<dbReference type="KEGG" id="more:E1B28_001127"/>
<sequence length="254" mass="28590">MSPPAGEIRSYKGEDEKPIRFMITKARMEGLATANKKATLHPLTLGVWLALVALLVQYMNRWPKPGDGILAFVSALPIFACTIVPIIALIDWLNRPYFEEAAQEILRGPDIPDMLDYYARSPASAAWVLEFNGQIVGVVAVDASMDSEILENLSSARRNAKGTSKTAVIRHFYVEEPYRKVDIQRDLLQHALRHTFTPDSKVQEIKTTCSSLTGYIQRCLKDEGFTLESTGKSLGVYKWKTGIWRLGRDRFGRK</sequence>
<dbReference type="OrthoDB" id="2564232at2759"/>
<comment type="caution">
    <text evidence="4">The sequence shown here is derived from an EMBL/GenBank/DDBJ whole genome shotgun (WGS) entry which is preliminary data.</text>
</comment>
<keyword evidence="5" id="KW-1185">Reference proteome</keyword>
<dbReference type="PANTHER" id="PTHR13947">
    <property type="entry name" value="GNAT FAMILY N-ACETYLTRANSFERASE"/>
    <property type="match status" value="1"/>
</dbReference>
<gene>
    <name evidence="4" type="ORF">E1B28_001127</name>
</gene>
<protein>
    <recommendedName>
        <fullName evidence="3">N-acetyltransferase domain-containing protein</fullName>
    </recommendedName>
</protein>
<dbReference type="InterPro" id="IPR000182">
    <property type="entry name" value="GNAT_dom"/>
</dbReference>
<name>A0A9P8AEV1_9AGAR</name>
<dbReference type="Pfam" id="PF00583">
    <property type="entry name" value="Acetyltransf_1"/>
    <property type="match status" value="1"/>
</dbReference>
<keyword evidence="2" id="KW-0812">Transmembrane</keyword>
<dbReference type="InterPro" id="IPR050769">
    <property type="entry name" value="NAT_camello-type"/>
</dbReference>
<dbReference type="SUPFAM" id="SSF55729">
    <property type="entry name" value="Acyl-CoA N-acyltransferases (Nat)"/>
    <property type="match status" value="1"/>
</dbReference>
<reference evidence="4" key="1">
    <citation type="journal article" date="2021" name="Genome Biol. Evol.">
        <title>The assembled and annotated genome of the fairy-ring fungus Marasmius oreades.</title>
        <authorList>
            <person name="Hiltunen M."/>
            <person name="Ament-Velasquez S.L."/>
            <person name="Johannesson H."/>
        </authorList>
    </citation>
    <scope>NUCLEOTIDE SEQUENCE</scope>
    <source>
        <strain evidence="4">03SP1</strain>
    </source>
</reference>
<accession>A0A9P8AEV1</accession>
<evidence type="ECO:0000259" key="3">
    <source>
        <dbReference type="PROSITE" id="PS51186"/>
    </source>
</evidence>
<evidence type="ECO:0000256" key="2">
    <source>
        <dbReference type="SAM" id="Phobius"/>
    </source>
</evidence>
<dbReference type="EMBL" id="CM032181">
    <property type="protein sequence ID" value="KAG7099266.1"/>
    <property type="molecule type" value="Genomic_DNA"/>
</dbReference>
<evidence type="ECO:0000256" key="1">
    <source>
        <dbReference type="ARBA" id="ARBA00022679"/>
    </source>
</evidence>
<proteinExistence type="predicted"/>
<organism evidence="4 5">
    <name type="scientific">Marasmius oreades</name>
    <name type="common">fairy-ring Marasmius</name>
    <dbReference type="NCBI Taxonomy" id="181124"/>
    <lineage>
        <taxon>Eukaryota</taxon>
        <taxon>Fungi</taxon>
        <taxon>Dikarya</taxon>
        <taxon>Basidiomycota</taxon>
        <taxon>Agaricomycotina</taxon>
        <taxon>Agaricomycetes</taxon>
        <taxon>Agaricomycetidae</taxon>
        <taxon>Agaricales</taxon>
        <taxon>Marasmiineae</taxon>
        <taxon>Marasmiaceae</taxon>
        <taxon>Marasmius</taxon>
    </lineage>
</organism>
<dbReference type="InterPro" id="IPR016181">
    <property type="entry name" value="Acyl_CoA_acyltransferase"/>
</dbReference>
<feature type="transmembrane region" description="Helical" evidence="2">
    <location>
        <begin position="38"/>
        <end position="56"/>
    </location>
</feature>
<keyword evidence="1" id="KW-0808">Transferase</keyword>
<keyword evidence="2" id="KW-0472">Membrane</keyword>